<organism evidence="4 5">
    <name type="scientific">Brucella ceti str. Cudo</name>
    <dbReference type="NCBI Taxonomy" id="595497"/>
    <lineage>
        <taxon>Bacteria</taxon>
        <taxon>Pseudomonadati</taxon>
        <taxon>Pseudomonadota</taxon>
        <taxon>Alphaproteobacteria</taxon>
        <taxon>Hyphomicrobiales</taxon>
        <taxon>Brucellaceae</taxon>
        <taxon>Brucella/Ochrobactrum group</taxon>
        <taxon>Brucella</taxon>
    </lineage>
</organism>
<dbReference type="InterPro" id="IPR043128">
    <property type="entry name" value="Rev_trsase/Diguanyl_cyclase"/>
</dbReference>
<feature type="domain" description="EAL" evidence="2">
    <location>
        <begin position="530"/>
        <end position="781"/>
    </location>
</feature>
<feature type="transmembrane region" description="Helical" evidence="1">
    <location>
        <begin position="173"/>
        <end position="206"/>
    </location>
</feature>
<dbReference type="InterPro" id="IPR029787">
    <property type="entry name" value="Nucleotide_cyclase"/>
</dbReference>
<name>C0GAV6_9HYPH</name>
<keyword evidence="1" id="KW-1133">Transmembrane helix</keyword>
<dbReference type="SMART" id="SM00267">
    <property type="entry name" value="GGDEF"/>
    <property type="match status" value="1"/>
</dbReference>
<dbReference type="InterPro" id="IPR001633">
    <property type="entry name" value="EAL_dom"/>
</dbReference>
<dbReference type="PANTHER" id="PTHR44757">
    <property type="entry name" value="DIGUANYLATE CYCLASE DGCP"/>
    <property type="match status" value="1"/>
</dbReference>
<evidence type="ECO:0000259" key="2">
    <source>
        <dbReference type="PROSITE" id="PS50883"/>
    </source>
</evidence>
<evidence type="ECO:0000313" key="5">
    <source>
        <dbReference type="Proteomes" id="UP000003678"/>
    </source>
</evidence>
<dbReference type="PROSITE" id="PS50887">
    <property type="entry name" value="GGDEF"/>
    <property type="match status" value="1"/>
</dbReference>
<dbReference type="AlphaFoldDB" id="C0GAV6"/>
<dbReference type="SMART" id="SM00052">
    <property type="entry name" value="EAL"/>
    <property type="match status" value="1"/>
</dbReference>
<evidence type="ECO:0000256" key="1">
    <source>
        <dbReference type="SAM" id="Phobius"/>
    </source>
</evidence>
<keyword evidence="1" id="KW-0812">Transmembrane</keyword>
<feature type="domain" description="GGDEF" evidence="3">
    <location>
        <begin position="388"/>
        <end position="522"/>
    </location>
</feature>
<feature type="transmembrane region" description="Helical" evidence="1">
    <location>
        <begin position="75"/>
        <end position="93"/>
    </location>
</feature>
<dbReference type="PROSITE" id="PS50883">
    <property type="entry name" value="EAL"/>
    <property type="match status" value="1"/>
</dbReference>
<dbReference type="InterPro" id="IPR052155">
    <property type="entry name" value="Biofilm_reg_signaling"/>
</dbReference>
<dbReference type="Pfam" id="PF00563">
    <property type="entry name" value="EAL"/>
    <property type="match status" value="1"/>
</dbReference>
<evidence type="ECO:0000259" key="3">
    <source>
        <dbReference type="PROSITE" id="PS50887"/>
    </source>
</evidence>
<dbReference type="EMBL" id="ACJD01000007">
    <property type="protein sequence ID" value="EEH12974.1"/>
    <property type="molecule type" value="Genomic_DNA"/>
</dbReference>
<dbReference type="SUPFAM" id="SSF141868">
    <property type="entry name" value="EAL domain-like"/>
    <property type="match status" value="1"/>
</dbReference>
<feature type="transmembrane region" description="Helical" evidence="1">
    <location>
        <begin position="52"/>
        <end position="69"/>
    </location>
</feature>
<dbReference type="Pfam" id="PF00990">
    <property type="entry name" value="GGDEF"/>
    <property type="match status" value="1"/>
</dbReference>
<reference evidence="4 5" key="1">
    <citation type="submission" date="2009-03" db="EMBL/GenBank/DDBJ databases">
        <authorList>
            <person name="Setubal J.C."/>
            <person name="Boyle S."/>
            <person name="Crasta O.R."/>
            <person name="Gillespie J.J."/>
            <person name="Kenyon R.W."/>
            <person name="Lu J."/>
            <person name="Mane S."/>
            <person name="Nagrani S."/>
            <person name="Shallom J.M."/>
            <person name="Shallom S."/>
            <person name="Shukla M."/>
            <person name="Snyder E.E."/>
            <person name="Sobral B.W."/>
            <person name="Wattam A.R."/>
            <person name="Will R."/>
            <person name="Williams K."/>
            <person name="Yoo H."/>
            <person name="Bruce D.H."/>
            <person name="Detter C."/>
            <person name="Munk C."/>
            <person name="Brettin T.S."/>
            <person name="Ficht T."/>
        </authorList>
    </citation>
    <scope>NUCLEOTIDE SEQUENCE [LARGE SCALE GENOMIC DNA]</scope>
    <source>
        <strain evidence="4 5">Cudo</strain>
    </source>
</reference>
<gene>
    <name evidence="4" type="ORF">BCETI_7000437</name>
</gene>
<feature type="transmembrane region" description="Helical" evidence="1">
    <location>
        <begin position="143"/>
        <end position="161"/>
    </location>
</feature>
<proteinExistence type="predicted"/>
<accession>C0GAV6</accession>
<dbReference type="CDD" id="cd01949">
    <property type="entry name" value="GGDEF"/>
    <property type="match status" value="1"/>
</dbReference>
<dbReference type="CDD" id="cd01948">
    <property type="entry name" value="EAL"/>
    <property type="match status" value="1"/>
</dbReference>
<protein>
    <submittedName>
        <fullName evidence="4">GGDEF domain protein</fullName>
    </submittedName>
</protein>
<dbReference type="Proteomes" id="UP000003678">
    <property type="component" value="Unassembled WGS sequence"/>
</dbReference>
<keyword evidence="1" id="KW-0472">Membrane</keyword>
<dbReference type="Pfam" id="PF12860">
    <property type="entry name" value="PAS_7"/>
    <property type="match status" value="1"/>
</dbReference>
<dbReference type="PANTHER" id="PTHR44757:SF2">
    <property type="entry name" value="BIOFILM ARCHITECTURE MAINTENANCE PROTEIN MBAA"/>
    <property type="match status" value="1"/>
</dbReference>
<sequence>MWFSLAKDIFKSFMSYLPGERGISSDMWRSRKPEIPADVRLSFLRALYGNRTTLWFGLLAHVVACVVIYVKTADWHFLGFAGIFTFVAFGRLYDMHKFDQAKLTAISHDDLDKWEAHYLIGASLVCATLGMLCFFSSYVLRDAFAELASLTVLLASVVSIVGRNYASAKAVILMSVCTLMPVLAGLILAGTPFHIIIGLLLIPYFLSNIQMANRLREFLFAAVMGKRRLSIVAGRFDAALNNMPQGLLMFDGEQRIAVINNKAKAMMRIAEHTKLHGRKLEVLLRYCVKQGLFPHNDLTNIRLRMEDILMGRKARDIFQLSDRRYIECIGNQTVSSGAVMMFEDVTQRVESEARIQHMARFDGLTGLPNRNYFETMVRSLRPHQDQNSKVALIVIDINHFKHVNDTLGHHTGDVLLRLFAERLNSLDPQRYVASRFGGDEFVIFVFNLHDSSEVNGMMEHIISAVTGVYDLDGAQVDIDISAGVAIEDIDKCDVGNMHIKADLALYEAKGEENRQWAAFVGAMDTKYRSRQKLKADLRQAVAQREIHVAYQPIVSAQSLRIIACEALARWNHAELGLVPPAEFIPLAEEIGLISEITRFMLEQACMDCLSWGDKIVVSVNLSAIDLKNNDIARDIAYALEKSGLPAHRLEVEVTESAIIADRNKTSLVLQRLKNAGINIALDDFGTGYSSLSYLNTLPLTKVKVDRSFVRDITSDRRSLMLLRGVTQLSHELGLGVTVEGVETEEQLALIRVAAGADLVQGYLFGMPLPTEEISVLTAKSMVRRAGGRTVA</sequence>
<dbReference type="SUPFAM" id="SSF55073">
    <property type="entry name" value="Nucleotide cyclase"/>
    <property type="match status" value="1"/>
</dbReference>
<comment type="caution">
    <text evidence="4">The sequence shown here is derived from an EMBL/GenBank/DDBJ whole genome shotgun (WGS) entry which is preliminary data.</text>
</comment>
<dbReference type="Gene3D" id="3.30.70.270">
    <property type="match status" value="1"/>
</dbReference>
<dbReference type="InterPro" id="IPR035919">
    <property type="entry name" value="EAL_sf"/>
</dbReference>
<feature type="transmembrane region" description="Helical" evidence="1">
    <location>
        <begin position="114"/>
        <end position="137"/>
    </location>
</feature>
<evidence type="ECO:0000313" key="4">
    <source>
        <dbReference type="EMBL" id="EEH12974.1"/>
    </source>
</evidence>
<dbReference type="Gene3D" id="3.20.20.450">
    <property type="entry name" value="EAL domain"/>
    <property type="match status" value="1"/>
</dbReference>
<dbReference type="Gene3D" id="3.30.450.20">
    <property type="entry name" value="PAS domain"/>
    <property type="match status" value="1"/>
</dbReference>
<dbReference type="InterPro" id="IPR000160">
    <property type="entry name" value="GGDEF_dom"/>
</dbReference>
<dbReference type="NCBIfam" id="TIGR00254">
    <property type="entry name" value="GGDEF"/>
    <property type="match status" value="1"/>
</dbReference>